<dbReference type="InterPro" id="IPR011559">
    <property type="entry name" value="Initiation_fac_2B_a/b/d"/>
</dbReference>
<feature type="binding site" evidence="2">
    <location>
        <begin position="48"/>
        <end position="50"/>
    </location>
    <ligand>
        <name>substrate</name>
    </ligand>
</feature>
<keyword evidence="4" id="KW-1185">Reference proteome</keyword>
<evidence type="ECO:0000256" key="1">
    <source>
        <dbReference type="ARBA" id="ARBA00023235"/>
    </source>
</evidence>
<dbReference type="Proteomes" id="UP001236585">
    <property type="component" value="Chromosome"/>
</dbReference>
<feature type="binding site" evidence="2">
    <location>
        <position position="190"/>
    </location>
    <ligand>
        <name>substrate</name>
    </ligand>
</feature>
<dbReference type="NCBIfam" id="NF004326">
    <property type="entry name" value="PRK05720.1"/>
    <property type="match status" value="1"/>
</dbReference>
<dbReference type="InterPro" id="IPR000649">
    <property type="entry name" value="IF-2B-related"/>
</dbReference>
<evidence type="ECO:0000256" key="2">
    <source>
        <dbReference type="HAMAP-Rule" id="MF_01678"/>
    </source>
</evidence>
<comment type="similarity">
    <text evidence="2">Belongs to the EIF-2B alpha/beta/delta subunits family. MtnA subfamily.</text>
</comment>
<dbReference type="RefSeq" id="WP_285190084.1">
    <property type="nucleotide sequence ID" value="NZ_CP126981.1"/>
</dbReference>
<dbReference type="PANTHER" id="PTHR43475">
    <property type="entry name" value="METHYLTHIORIBOSE-1-PHOSPHATE ISOMERASE"/>
    <property type="match status" value="1"/>
</dbReference>
<dbReference type="EC" id="5.3.1.23" evidence="2"/>
<keyword evidence="2" id="KW-0028">Amino-acid biosynthesis</keyword>
<comment type="catalytic activity">
    <reaction evidence="2">
        <text>5-(methylsulfanyl)-alpha-D-ribose 1-phosphate = 5-(methylsulfanyl)-D-ribulose 1-phosphate</text>
        <dbReference type="Rhea" id="RHEA:19989"/>
        <dbReference type="ChEBI" id="CHEBI:58533"/>
        <dbReference type="ChEBI" id="CHEBI:58548"/>
        <dbReference type="EC" id="5.3.1.23"/>
    </reaction>
</comment>
<dbReference type="InterPro" id="IPR037171">
    <property type="entry name" value="NagB/RpiA_transferase-like"/>
</dbReference>
<dbReference type="SUPFAM" id="SSF100950">
    <property type="entry name" value="NagB/RpiA/CoA transferase-like"/>
    <property type="match status" value="1"/>
</dbReference>
<comment type="pathway">
    <text evidence="2">Amino-acid biosynthesis; L-methionine biosynthesis via salvage pathway; L-methionine from S-methyl-5-thio-alpha-D-ribose 1-phosphate: step 1/6.</text>
</comment>
<dbReference type="Gene3D" id="1.20.120.420">
    <property type="entry name" value="translation initiation factor eif-2b, domain 1"/>
    <property type="match status" value="1"/>
</dbReference>
<dbReference type="Gene3D" id="3.40.50.10470">
    <property type="entry name" value="Translation initiation factor eif-2b, domain 2"/>
    <property type="match status" value="1"/>
</dbReference>
<dbReference type="EMBL" id="CP126981">
    <property type="protein sequence ID" value="WIM89358.1"/>
    <property type="molecule type" value="Genomic_DNA"/>
</dbReference>
<keyword evidence="2" id="KW-0486">Methionine biosynthesis</keyword>
<feature type="active site" description="Proton donor" evidence="2">
    <location>
        <position position="231"/>
    </location>
</feature>
<dbReference type="InterPro" id="IPR042529">
    <property type="entry name" value="IF_2B-like_C"/>
</dbReference>
<dbReference type="PANTHER" id="PTHR43475:SF1">
    <property type="entry name" value="METHYLTHIORIBOSE-1-PHOSPHATE ISOMERASE"/>
    <property type="match status" value="1"/>
</dbReference>
<dbReference type="NCBIfam" id="TIGR00512">
    <property type="entry name" value="salvage_mtnA"/>
    <property type="match status" value="1"/>
</dbReference>
<protein>
    <recommendedName>
        <fullName evidence="2">Methylthioribose-1-phosphate isomerase</fullName>
        <shortName evidence="2">M1Pi</shortName>
        <shortName evidence="2">MTR-1-P isomerase</shortName>
        <ecNumber evidence="2">5.3.1.23</ecNumber>
    </recommendedName>
    <alternativeName>
        <fullName evidence="2">S-methyl-5-thioribose-1-phosphate isomerase</fullName>
    </alternativeName>
</protein>
<dbReference type="NCBIfam" id="TIGR00524">
    <property type="entry name" value="eIF-2B_rel"/>
    <property type="match status" value="1"/>
</dbReference>
<dbReference type="GO" id="GO:0046523">
    <property type="term" value="F:S-methyl-5-thioribose-1-phosphate isomerase activity"/>
    <property type="evidence" value="ECO:0007669"/>
    <property type="project" value="UniProtKB-EC"/>
</dbReference>
<dbReference type="InterPro" id="IPR027363">
    <property type="entry name" value="M1Pi_N"/>
</dbReference>
<feature type="binding site" evidence="2">
    <location>
        <begin position="241"/>
        <end position="242"/>
    </location>
    <ligand>
        <name>substrate</name>
    </ligand>
</feature>
<dbReference type="HAMAP" id="MF_01678">
    <property type="entry name" value="Salvage_MtnA"/>
    <property type="match status" value="1"/>
</dbReference>
<dbReference type="InterPro" id="IPR005251">
    <property type="entry name" value="IF-M1Pi"/>
</dbReference>
<sequence length="345" mass="35860">MTTADTTVGWDDGAIRAIDQRALPHDLRWLRLATVDDLVDAITTLAIRGAPALGVAGALGVALAAFTHADDAEKATAEARRIASARPTAVNLAWGVDRALAALPAGPDAVLAEAQRMLAEDGAANRRSAAHTADLVSLLCPDRPLRVLTHCNSGRLAATTVGTALGAVMELNARGKIAEVLVDETRPLLQGARLTTWELAEAGIPYRLIIDSAAAWAMATEEVDCVMVGADRIAADGSVANKIGTYPLAIAARRHGIPVIVVAPESTRDPTTATGLDIVVEQRAADEITHVGGVATAPHGSAVFNPAFDVTPPDLITAIVTENGVIGEVNTAAGQRITRNFLNSR</sequence>
<keyword evidence="1 2" id="KW-0413">Isomerase</keyword>
<evidence type="ECO:0000313" key="3">
    <source>
        <dbReference type="EMBL" id="WIM89358.1"/>
    </source>
</evidence>
<evidence type="ECO:0000313" key="4">
    <source>
        <dbReference type="Proteomes" id="UP001236585"/>
    </source>
</evidence>
<dbReference type="Pfam" id="PF01008">
    <property type="entry name" value="IF-2B"/>
    <property type="match status" value="1"/>
</dbReference>
<reference evidence="3 4" key="1">
    <citation type="journal article" date="2023" name="Microbiol. Resour. Announc.">
        <title>Complete Genome Sequence of Mycobacterium wuenschmanii, a novel Nontuberculous Mycobacterium Isolated from a captive population of Amazon Milk Frogs.</title>
        <authorList>
            <person name="Hicks J."/>
            <person name="Zeineldin M."/>
            <person name="Ward H."/>
            <person name="Wuenschmann A."/>
            <person name="Camp P."/>
            <person name="Farrell D."/>
            <person name="Lehman K."/>
            <person name="Thacker T."/>
            <person name="Cuthbert E."/>
        </authorList>
    </citation>
    <scope>NUCLEOTIDE SEQUENCE [LARGE SCALE GENOMIC DNA]</scope>
    <source>
        <strain evidence="3 4">Wuenschmanii</strain>
    </source>
</reference>
<feature type="site" description="Transition state stabilizer" evidence="2">
    <location>
        <position position="151"/>
    </location>
</feature>
<accession>A0ABY8W0E1</accession>
<feature type="binding site" evidence="2">
    <location>
        <position position="86"/>
    </location>
    <ligand>
        <name>substrate</name>
    </ligand>
</feature>
<proteinExistence type="inferred from homology"/>
<organism evidence="3 4">
    <name type="scientific">Candidatus Mycobacterium wuenschmannii</name>
    <dbReference type="NCBI Taxonomy" id="3027808"/>
    <lineage>
        <taxon>Bacteria</taxon>
        <taxon>Bacillati</taxon>
        <taxon>Actinomycetota</taxon>
        <taxon>Actinomycetes</taxon>
        <taxon>Mycobacteriales</taxon>
        <taxon>Mycobacteriaceae</taxon>
        <taxon>Mycobacterium</taxon>
    </lineage>
</organism>
<name>A0ABY8W0E1_9MYCO</name>
<comment type="function">
    <text evidence="2">Catalyzes the interconversion of methylthioribose-1-phosphate (MTR-1-P) into methylthioribulose-1-phosphate (MTRu-1-P).</text>
</comment>
<gene>
    <name evidence="2 3" type="primary">mtnA</name>
    <name evidence="3" type="ORF">PT015_07920</name>
</gene>